<name>A0A0A6XXA7_9BACI</name>
<dbReference type="STRING" id="363870.NG54_13625"/>
<dbReference type="Proteomes" id="UP000030588">
    <property type="component" value="Unassembled WGS sequence"/>
</dbReference>
<evidence type="ECO:0000313" key="3">
    <source>
        <dbReference type="Proteomes" id="UP000030588"/>
    </source>
</evidence>
<dbReference type="GO" id="GO:0003684">
    <property type="term" value="F:damaged DNA binding"/>
    <property type="evidence" value="ECO:0007669"/>
    <property type="project" value="InterPro"/>
</dbReference>
<feature type="domain" description="DNA polymerase Y-family little finger" evidence="1">
    <location>
        <begin position="1"/>
        <end position="87"/>
    </location>
</feature>
<evidence type="ECO:0000313" key="2">
    <source>
        <dbReference type="EMBL" id="KHD84747.1"/>
    </source>
</evidence>
<reference evidence="2 3" key="1">
    <citation type="submission" date="2014-10" db="EMBL/GenBank/DDBJ databases">
        <title>Draft genome of phytase producing Bacillus ginsengihumi strain M2.11.</title>
        <authorList>
            <person name="Toymentseva A."/>
            <person name="Boulygina E.A."/>
            <person name="Kazakov S.V."/>
            <person name="Kayumov I."/>
            <person name="Suleimanova A.D."/>
            <person name="Mardanova A.M."/>
            <person name="Maria S.N."/>
            <person name="Sergey M.Y."/>
            <person name="Sharipova M.R."/>
        </authorList>
    </citation>
    <scope>NUCLEOTIDE SEQUENCE [LARGE SCALE GENOMIC DNA]</scope>
    <source>
        <strain evidence="2 3">M2.11</strain>
    </source>
</reference>
<organism evidence="2 3">
    <name type="scientific">Heyndrickxia ginsengihumi</name>
    <dbReference type="NCBI Taxonomy" id="363870"/>
    <lineage>
        <taxon>Bacteria</taxon>
        <taxon>Bacillati</taxon>
        <taxon>Bacillota</taxon>
        <taxon>Bacilli</taxon>
        <taxon>Bacillales</taxon>
        <taxon>Bacillaceae</taxon>
        <taxon>Heyndrickxia</taxon>
    </lineage>
</organism>
<accession>A0A0A6XXA7</accession>
<evidence type="ECO:0000259" key="1">
    <source>
        <dbReference type="Pfam" id="PF11799"/>
    </source>
</evidence>
<dbReference type="Gene3D" id="3.30.1490.100">
    <property type="entry name" value="DNA polymerase, Y-family, little finger domain"/>
    <property type="match status" value="1"/>
</dbReference>
<gene>
    <name evidence="2" type="ORF">NG54_13625</name>
</gene>
<proteinExistence type="predicted"/>
<comment type="caution">
    <text evidence="2">The sequence shown here is derived from an EMBL/GenBank/DDBJ whole genome shotgun (WGS) entry which is preliminary data.</text>
</comment>
<dbReference type="InterPro" id="IPR036775">
    <property type="entry name" value="DNA_pol_Y-fam_lit_finger_sf"/>
</dbReference>
<dbReference type="EMBL" id="JRUN01000044">
    <property type="protein sequence ID" value="KHD84747.1"/>
    <property type="molecule type" value="Genomic_DNA"/>
</dbReference>
<dbReference type="AlphaFoldDB" id="A0A0A6XXA7"/>
<dbReference type="InterPro" id="IPR017961">
    <property type="entry name" value="DNA_pol_Y-fam_little_finger"/>
</dbReference>
<dbReference type="Pfam" id="PF11799">
    <property type="entry name" value="IMS_C"/>
    <property type="match status" value="1"/>
</dbReference>
<dbReference type="GO" id="GO:0006281">
    <property type="term" value="P:DNA repair"/>
    <property type="evidence" value="ECO:0007669"/>
    <property type="project" value="InterPro"/>
</dbReference>
<dbReference type="SUPFAM" id="SSF100879">
    <property type="entry name" value="Lesion bypass DNA polymerase (Y-family), little finger domain"/>
    <property type="match status" value="1"/>
</dbReference>
<sequence>MCEEVARRARKSRKAGRTISLGISYSESEYGGGFYRSHTIDEPTNITMVIYEACLKLFRQHYTGKSVRQISISLSKVTDDTNLQLSLFEPRRDKQRELGYVVDKIRDRFGSAAILRAVSYTEAGTALKRSKLVGGHKA</sequence>
<protein>
    <submittedName>
        <fullName evidence="2">UV damage repair protein UvrX</fullName>
    </submittedName>
</protein>